<dbReference type="EMBL" id="KU127235">
    <property type="protein sequence ID" value="ALT05960.1"/>
    <property type="molecule type" value="Genomic_DNA"/>
</dbReference>
<feature type="binding site" evidence="2">
    <location>
        <position position="151"/>
    </location>
    <ligand>
        <name>CoA</name>
        <dbReference type="ChEBI" id="CHEBI:57287"/>
    </ligand>
</feature>
<name>A0A0U3A125_9ACTN</name>
<comment type="cofactor">
    <cofactor evidence="3">
        <name>Mg(2+)</name>
        <dbReference type="ChEBI" id="CHEBI:18420"/>
    </cofactor>
</comment>
<evidence type="ECO:0000259" key="5">
    <source>
        <dbReference type="Pfam" id="PF17837"/>
    </source>
</evidence>
<feature type="binding site" evidence="3">
    <location>
        <position position="107"/>
    </location>
    <ligand>
        <name>Mg(2+)</name>
        <dbReference type="ChEBI" id="CHEBI:18420"/>
    </ligand>
</feature>
<dbReference type="Pfam" id="PF01648">
    <property type="entry name" value="ACPS"/>
    <property type="match status" value="1"/>
</dbReference>
<protein>
    <submittedName>
        <fullName evidence="6">4'-phosphopantetheinyl transferase</fullName>
        <ecNumber evidence="6">2.7.8.7</ecNumber>
    </submittedName>
</protein>
<keyword evidence="1 6" id="KW-0808">Transferase</keyword>
<dbReference type="PANTHER" id="PTHR38096">
    <property type="entry name" value="ENTEROBACTIN SYNTHASE COMPONENT D"/>
    <property type="match status" value="1"/>
</dbReference>
<evidence type="ECO:0000256" key="1">
    <source>
        <dbReference type="ARBA" id="ARBA00022679"/>
    </source>
</evidence>
<reference evidence="6" key="1">
    <citation type="submission" date="2015-10" db="EMBL/GenBank/DDBJ databases">
        <title>New simocyclinones: surprising evolutionary and biosynthetic insights.</title>
        <authorList>
            <person name="Bilyk O."/>
            <person name="Brotz E."/>
            <person name="Tokovenko B."/>
            <person name="Bechtold A."/>
            <person name="Paululat T."/>
            <person name="Luzhetskyy A."/>
        </authorList>
    </citation>
    <scope>NUCLEOTIDE SEQUENCE</scope>
    <source>
        <strain evidence="6">152608</strain>
    </source>
</reference>
<dbReference type="GO" id="GO:0009239">
    <property type="term" value="P:enterobactin biosynthetic process"/>
    <property type="evidence" value="ECO:0007669"/>
    <property type="project" value="InterPro"/>
</dbReference>
<dbReference type="InterPro" id="IPR008278">
    <property type="entry name" value="4-PPantetheinyl_Trfase_dom"/>
</dbReference>
<dbReference type="InterPro" id="IPR041354">
    <property type="entry name" value="4PPT_N"/>
</dbReference>
<dbReference type="InterPro" id="IPR003542">
    <property type="entry name" value="Enbac_synth_compD-like"/>
</dbReference>
<dbReference type="GO" id="GO:0005886">
    <property type="term" value="C:plasma membrane"/>
    <property type="evidence" value="ECO:0007669"/>
    <property type="project" value="TreeGrafter"/>
</dbReference>
<proteinExistence type="predicted"/>
<evidence type="ECO:0000259" key="4">
    <source>
        <dbReference type="Pfam" id="PF01648"/>
    </source>
</evidence>
<gene>
    <name evidence="6" type="primary">smcC8</name>
    <name evidence="6" type="ORF">KSSN_24670</name>
</gene>
<dbReference type="GO" id="GO:0000287">
    <property type="term" value="F:magnesium ion binding"/>
    <property type="evidence" value="ECO:0007669"/>
    <property type="project" value="InterPro"/>
</dbReference>
<feature type="domain" description="4'-phosphopantetheinyl transferase N-terminal" evidence="5">
    <location>
        <begin position="28"/>
        <end position="95"/>
    </location>
</feature>
<feature type="binding site" evidence="2">
    <location>
        <begin position="84"/>
        <end position="85"/>
    </location>
    <ligand>
        <name>CoA</name>
        <dbReference type="ChEBI" id="CHEBI:57287"/>
    </ligand>
</feature>
<keyword evidence="3" id="KW-0479">Metal-binding</keyword>
<keyword evidence="3" id="KW-0460">Magnesium</keyword>
<dbReference type="InterPro" id="IPR037143">
    <property type="entry name" value="4-PPantetheinyl_Trfase_dom_sf"/>
</dbReference>
<dbReference type="PRINTS" id="PR01399">
    <property type="entry name" value="ENTSNTHTASED"/>
</dbReference>
<organism evidence="6">
    <name type="scientific">Kitasatospora sp. 152608</name>
    <dbReference type="NCBI Taxonomy" id="1769566"/>
    <lineage>
        <taxon>Bacteria</taxon>
        <taxon>Bacillati</taxon>
        <taxon>Actinomycetota</taxon>
        <taxon>Actinomycetes</taxon>
        <taxon>Kitasatosporales</taxon>
        <taxon>Streptomycetaceae</taxon>
        <taxon>Kitasatospora</taxon>
    </lineage>
</organism>
<dbReference type="PANTHER" id="PTHR38096:SF1">
    <property type="entry name" value="ENTEROBACTIN SYNTHASE COMPONENT D"/>
    <property type="match status" value="1"/>
</dbReference>
<feature type="binding site" evidence="3">
    <location>
        <position position="106"/>
    </location>
    <ligand>
        <name>Mg(2+)</name>
        <dbReference type="ChEBI" id="CHEBI:18420"/>
    </ligand>
</feature>
<feature type="binding site" evidence="2">
    <location>
        <position position="40"/>
    </location>
    <ligand>
        <name>CoA</name>
        <dbReference type="ChEBI" id="CHEBI:57287"/>
    </ligand>
</feature>
<dbReference type="Pfam" id="PF17837">
    <property type="entry name" value="4PPT_N"/>
    <property type="match status" value="1"/>
</dbReference>
<feature type="binding site" evidence="3">
    <location>
        <position position="108"/>
    </location>
    <ligand>
        <name>Mg(2+)</name>
        <dbReference type="ChEBI" id="CHEBI:18420"/>
    </ligand>
</feature>
<feature type="binding site" evidence="2">
    <location>
        <position position="165"/>
    </location>
    <ligand>
        <name>CoA</name>
        <dbReference type="ChEBI" id="CHEBI:57287"/>
    </ligand>
</feature>
<feature type="binding site" evidence="2">
    <location>
        <position position="155"/>
    </location>
    <ligand>
        <name>CoA</name>
        <dbReference type="ChEBI" id="CHEBI:57287"/>
    </ligand>
</feature>
<sequence>MIEQLLAPPVVAVQAFTDPVDPPVLFAEEQALITRAVDSRRREFGTVRACARTALSALGVAPVPILPGPRGAPAWPDGVVGSMTHCAGYRAAAVARAADLVTIGLDAEPHRPLPGSELDVIALPEERTRLSDLAARRPGTCWDRLLFSAKESVYKAWFPLTNRWLDFEEASITFDPDAGTFRARLLVPGPVVAGVRVPGFDGRWLVRNGLALTAITVATGGTAEI</sequence>
<dbReference type="AlphaFoldDB" id="A0A0U3A125"/>
<dbReference type="GO" id="GO:0008897">
    <property type="term" value="F:holo-[acyl-carrier-protein] synthase activity"/>
    <property type="evidence" value="ECO:0007669"/>
    <property type="project" value="UniProtKB-EC"/>
</dbReference>
<dbReference type="EC" id="2.7.8.7" evidence="6"/>
<evidence type="ECO:0000256" key="3">
    <source>
        <dbReference type="PIRSR" id="PIRSR603542-2"/>
    </source>
</evidence>
<evidence type="ECO:0000313" key="6">
    <source>
        <dbReference type="EMBL" id="ALT05960.1"/>
    </source>
</evidence>
<dbReference type="GO" id="GO:0009366">
    <property type="term" value="C:enterobactin synthetase complex"/>
    <property type="evidence" value="ECO:0007669"/>
    <property type="project" value="InterPro"/>
</dbReference>
<evidence type="ECO:0000256" key="2">
    <source>
        <dbReference type="PIRSR" id="PIRSR603542-1"/>
    </source>
</evidence>
<accession>A0A0U3A125</accession>
<dbReference type="SUPFAM" id="SSF56214">
    <property type="entry name" value="4'-phosphopantetheinyl transferase"/>
    <property type="match status" value="1"/>
</dbReference>
<feature type="domain" description="4'-phosphopantetheinyl transferase" evidence="4">
    <location>
        <begin position="103"/>
        <end position="179"/>
    </location>
</feature>
<feature type="binding site" evidence="2">
    <location>
        <position position="106"/>
    </location>
    <ligand>
        <name>CoA</name>
        <dbReference type="ChEBI" id="CHEBI:57287"/>
    </ligand>
</feature>
<feature type="binding site" evidence="2">
    <location>
        <position position="48"/>
    </location>
    <ligand>
        <name>CoA</name>
        <dbReference type="ChEBI" id="CHEBI:57287"/>
    </ligand>
</feature>